<dbReference type="AlphaFoldDB" id="A0A059A3Q1"/>
<sequence>MFFKQGKREYQSWVAAPWFSSANRMPTLIECFRNFSAHRLTQVSSCFCKFLCLKESTQSLKHLSTRELYILKLQIGIRKFHDYTSNNNNQSSQAETHSVREKQKACLEKGLHRTTITCIAASCIQIVLRNL</sequence>
<dbReference type="InParanoid" id="A0A059A3Q1"/>
<protein>
    <submittedName>
        <fullName evidence="1">Uncharacterized protein</fullName>
    </submittedName>
</protein>
<dbReference type="Gramene" id="KCW47950">
    <property type="protein sequence ID" value="KCW47950"/>
    <property type="gene ID" value="EUGRSUZ_K01685"/>
</dbReference>
<dbReference type="EMBL" id="KK198763">
    <property type="protein sequence ID" value="KCW47950.1"/>
    <property type="molecule type" value="Genomic_DNA"/>
</dbReference>
<organism evidence="1">
    <name type="scientific">Eucalyptus grandis</name>
    <name type="common">Flooded gum</name>
    <dbReference type="NCBI Taxonomy" id="71139"/>
    <lineage>
        <taxon>Eukaryota</taxon>
        <taxon>Viridiplantae</taxon>
        <taxon>Streptophyta</taxon>
        <taxon>Embryophyta</taxon>
        <taxon>Tracheophyta</taxon>
        <taxon>Spermatophyta</taxon>
        <taxon>Magnoliopsida</taxon>
        <taxon>eudicotyledons</taxon>
        <taxon>Gunneridae</taxon>
        <taxon>Pentapetalae</taxon>
        <taxon>rosids</taxon>
        <taxon>malvids</taxon>
        <taxon>Myrtales</taxon>
        <taxon>Myrtaceae</taxon>
        <taxon>Myrtoideae</taxon>
        <taxon>Eucalypteae</taxon>
        <taxon>Eucalyptus</taxon>
    </lineage>
</organism>
<accession>A0A059A3Q1</accession>
<name>A0A059A3Q1_EUCGR</name>
<gene>
    <name evidence="1" type="ORF">EUGRSUZ_K01685</name>
</gene>
<proteinExistence type="predicted"/>
<evidence type="ECO:0000313" key="1">
    <source>
        <dbReference type="EMBL" id="KCW47950.1"/>
    </source>
</evidence>
<reference evidence="1" key="1">
    <citation type="submission" date="2013-07" db="EMBL/GenBank/DDBJ databases">
        <title>The genome of Eucalyptus grandis.</title>
        <authorList>
            <person name="Schmutz J."/>
            <person name="Hayes R."/>
            <person name="Myburg A."/>
            <person name="Tuskan G."/>
            <person name="Grattapaglia D."/>
            <person name="Rokhsar D.S."/>
        </authorList>
    </citation>
    <scope>NUCLEOTIDE SEQUENCE</scope>
    <source>
        <tissue evidence="1">Leaf extractions</tissue>
    </source>
</reference>